<dbReference type="RefSeq" id="WP_084290116.1">
    <property type="nucleotide sequence ID" value="NZ_FWYB01000008.1"/>
</dbReference>
<sequence>MKTLYPLEKHIPELEETLRWVFDPAPRDFFLKKARYDRRLLYRAAARYSNFTLKSGVVFISGAIQEMNVADVHGLANLFIQRAGRYIHISGYKEDAAKLLLVVLLAIEPELYHANDGGKSYKKVIEDVFFHFNELDDNLRGKVSRSRIYHRLLTHYKGM</sequence>
<dbReference type="Proteomes" id="UP000192678">
    <property type="component" value="Unassembled WGS sequence"/>
</dbReference>
<keyword evidence="2" id="KW-1185">Reference proteome</keyword>
<dbReference type="AlphaFoldDB" id="A0A1W2DRK6"/>
<dbReference type="EMBL" id="FWYB01000008">
    <property type="protein sequence ID" value="SMD00124.1"/>
    <property type="molecule type" value="Genomic_DNA"/>
</dbReference>
<name>A0A1W2DRK6_9SPHI</name>
<protein>
    <submittedName>
        <fullName evidence="1">Uncharacterized protein</fullName>
    </submittedName>
</protein>
<proteinExistence type="predicted"/>
<gene>
    <name evidence="1" type="ORF">SAMN04488101_1082</name>
</gene>
<accession>A0A1W2DRK6</accession>
<reference evidence="1 2" key="1">
    <citation type="submission" date="2017-04" db="EMBL/GenBank/DDBJ databases">
        <authorList>
            <person name="Afonso C.L."/>
            <person name="Miller P.J."/>
            <person name="Scott M.A."/>
            <person name="Spackman E."/>
            <person name="Goraichik I."/>
            <person name="Dimitrov K.M."/>
            <person name="Suarez D.L."/>
            <person name="Swayne D.E."/>
        </authorList>
    </citation>
    <scope>NUCLEOTIDE SEQUENCE [LARGE SCALE GENOMIC DNA]</scope>
    <source>
        <strain evidence="1 2">DSM 19625</strain>
    </source>
</reference>
<evidence type="ECO:0000313" key="1">
    <source>
        <dbReference type="EMBL" id="SMD00124.1"/>
    </source>
</evidence>
<evidence type="ECO:0000313" key="2">
    <source>
        <dbReference type="Proteomes" id="UP000192678"/>
    </source>
</evidence>
<organism evidence="1 2">
    <name type="scientific">Pedobacter nyackensis</name>
    <dbReference type="NCBI Taxonomy" id="475255"/>
    <lineage>
        <taxon>Bacteria</taxon>
        <taxon>Pseudomonadati</taxon>
        <taxon>Bacteroidota</taxon>
        <taxon>Sphingobacteriia</taxon>
        <taxon>Sphingobacteriales</taxon>
        <taxon>Sphingobacteriaceae</taxon>
        <taxon>Pedobacter</taxon>
    </lineage>
</organism>